<reference evidence="1" key="2">
    <citation type="submission" date="2024-10" db="UniProtKB">
        <authorList>
            <consortium name="EnsemblProtists"/>
        </authorList>
    </citation>
    <scope>IDENTIFICATION</scope>
</reference>
<dbReference type="EnsemblProtists" id="EOD37865">
    <property type="protein sequence ID" value="EOD37865"/>
    <property type="gene ID" value="EMIHUDRAFT_251893"/>
</dbReference>
<dbReference type="RefSeq" id="XP_005790294.1">
    <property type="nucleotide sequence ID" value="XM_005790237.1"/>
</dbReference>
<dbReference type="eggNOG" id="ENOG502SGRX">
    <property type="taxonomic scope" value="Eukaryota"/>
</dbReference>
<dbReference type="GeneID" id="17262530"/>
<keyword evidence="2" id="KW-1185">Reference proteome</keyword>
<dbReference type="KEGG" id="ehx:EMIHUDRAFT_210752"/>
<accession>A0A0D3IYN5</accession>
<proteinExistence type="predicted"/>
<dbReference type="SUPFAM" id="SSF53335">
    <property type="entry name" value="S-adenosyl-L-methionine-dependent methyltransferases"/>
    <property type="match status" value="1"/>
</dbReference>
<sequence>MTVTKGDDRSNGYGFQKGQWEFDASVVANWDREVTGHIPDYWKLLPKFAEVVDRIHGTDASVLFYNTGPGNHLDPYVERGWRTDRLHATQYQQPVLDAFVKRFPSVNVQLVDQASRPFLPTKLDREFDVVSIHWAMHFEPPDTRPTLMRDVFDVLKGGGTFLLTEKTSQPQVIEDMYYDYKRAQGVTEEEIQKKRAAIVGVLETRTSLWYEEKLAEAGFVDITVLHATIGFVSWLARKPANDAV</sequence>
<dbReference type="Proteomes" id="UP000013827">
    <property type="component" value="Unassembled WGS sequence"/>
</dbReference>
<organism evidence="1 2">
    <name type="scientific">Emiliania huxleyi (strain CCMP1516)</name>
    <dbReference type="NCBI Taxonomy" id="280463"/>
    <lineage>
        <taxon>Eukaryota</taxon>
        <taxon>Haptista</taxon>
        <taxon>Haptophyta</taxon>
        <taxon>Prymnesiophyceae</taxon>
        <taxon>Isochrysidales</taxon>
        <taxon>Noelaerhabdaceae</taxon>
        <taxon>Emiliania</taxon>
    </lineage>
</organism>
<name>A0A0D3IYN5_EMIH1</name>
<dbReference type="RefSeq" id="XP_005768799.1">
    <property type="nucleotide sequence ID" value="XM_005768742.1"/>
</dbReference>
<dbReference type="KEGG" id="ehx:EMIHUDRAFT_251893"/>
<evidence type="ECO:0000313" key="1">
    <source>
        <dbReference type="EnsemblProtists" id="EOD16370"/>
    </source>
</evidence>
<dbReference type="InterPro" id="IPR029063">
    <property type="entry name" value="SAM-dependent_MTases_sf"/>
</dbReference>
<dbReference type="HOGENOM" id="CLU_1139775_0_0_1"/>
<reference evidence="2" key="1">
    <citation type="journal article" date="2013" name="Nature">
        <title>Pan genome of the phytoplankton Emiliania underpins its global distribution.</title>
        <authorList>
            <person name="Read B.A."/>
            <person name="Kegel J."/>
            <person name="Klute M.J."/>
            <person name="Kuo A."/>
            <person name="Lefebvre S.C."/>
            <person name="Maumus F."/>
            <person name="Mayer C."/>
            <person name="Miller J."/>
            <person name="Monier A."/>
            <person name="Salamov A."/>
            <person name="Young J."/>
            <person name="Aguilar M."/>
            <person name="Claverie J.M."/>
            <person name="Frickenhaus S."/>
            <person name="Gonzalez K."/>
            <person name="Herman E.K."/>
            <person name="Lin Y.C."/>
            <person name="Napier J."/>
            <person name="Ogata H."/>
            <person name="Sarno A.F."/>
            <person name="Shmutz J."/>
            <person name="Schroeder D."/>
            <person name="de Vargas C."/>
            <person name="Verret F."/>
            <person name="von Dassow P."/>
            <person name="Valentin K."/>
            <person name="Van de Peer Y."/>
            <person name="Wheeler G."/>
            <person name="Dacks J.B."/>
            <person name="Delwiche C.F."/>
            <person name="Dyhrman S.T."/>
            <person name="Glockner G."/>
            <person name="John U."/>
            <person name="Richards T."/>
            <person name="Worden A.Z."/>
            <person name="Zhang X."/>
            <person name="Grigoriev I.V."/>
            <person name="Allen A.E."/>
            <person name="Bidle K."/>
            <person name="Borodovsky M."/>
            <person name="Bowler C."/>
            <person name="Brownlee C."/>
            <person name="Cock J.M."/>
            <person name="Elias M."/>
            <person name="Gladyshev V.N."/>
            <person name="Groth M."/>
            <person name="Guda C."/>
            <person name="Hadaegh A."/>
            <person name="Iglesias-Rodriguez M.D."/>
            <person name="Jenkins J."/>
            <person name="Jones B.M."/>
            <person name="Lawson T."/>
            <person name="Leese F."/>
            <person name="Lindquist E."/>
            <person name="Lobanov A."/>
            <person name="Lomsadze A."/>
            <person name="Malik S.B."/>
            <person name="Marsh M.E."/>
            <person name="Mackinder L."/>
            <person name="Mock T."/>
            <person name="Mueller-Roeber B."/>
            <person name="Pagarete A."/>
            <person name="Parker M."/>
            <person name="Probert I."/>
            <person name="Quesneville H."/>
            <person name="Raines C."/>
            <person name="Rensing S.A."/>
            <person name="Riano-Pachon D.M."/>
            <person name="Richier S."/>
            <person name="Rokitta S."/>
            <person name="Shiraiwa Y."/>
            <person name="Soanes D.M."/>
            <person name="van der Giezen M."/>
            <person name="Wahlund T.M."/>
            <person name="Williams B."/>
            <person name="Wilson W."/>
            <person name="Wolfe G."/>
            <person name="Wurch L.L."/>
        </authorList>
    </citation>
    <scope>NUCLEOTIDE SEQUENCE</scope>
</reference>
<protein>
    <recommendedName>
        <fullName evidence="3">Methyltransferase domain-containing protein</fullName>
    </recommendedName>
</protein>
<dbReference type="Gene3D" id="3.40.50.150">
    <property type="entry name" value="Vaccinia Virus protein VP39"/>
    <property type="match status" value="1"/>
</dbReference>
<dbReference type="PaxDb" id="2903-EOD16370"/>
<dbReference type="AlphaFoldDB" id="A0A0D3IYN5"/>
<evidence type="ECO:0000313" key="2">
    <source>
        <dbReference type="Proteomes" id="UP000013827"/>
    </source>
</evidence>
<evidence type="ECO:0008006" key="3">
    <source>
        <dbReference type="Google" id="ProtNLM"/>
    </source>
</evidence>
<dbReference type="GeneID" id="17283134"/>
<dbReference type="EnsemblProtists" id="EOD16370">
    <property type="protein sequence ID" value="EOD16370"/>
    <property type="gene ID" value="EMIHUDRAFT_210752"/>
</dbReference>